<comment type="caution">
    <text evidence="2">The sequence shown here is derived from an EMBL/GenBank/DDBJ whole genome shotgun (WGS) entry which is preliminary data.</text>
</comment>
<evidence type="ECO:0000313" key="2">
    <source>
        <dbReference type="EMBL" id="RAG83977.1"/>
    </source>
</evidence>
<organism evidence="2 3">
    <name type="scientific">Streptacidiphilus pinicola</name>
    <dbReference type="NCBI Taxonomy" id="2219663"/>
    <lineage>
        <taxon>Bacteria</taxon>
        <taxon>Bacillati</taxon>
        <taxon>Actinomycetota</taxon>
        <taxon>Actinomycetes</taxon>
        <taxon>Kitasatosporales</taxon>
        <taxon>Streptomycetaceae</taxon>
        <taxon>Streptacidiphilus</taxon>
    </lineage>
</organism>
<accession>A0A2X0IHD7</accession>
<dbReference type="EMBL" id="QKYN01000074">
    <property type="protein sequence ID" value="RAG83977.1"/>
    <property type="molecule type" value="Genomic_DNA"/>
</dbReference>
<reference evidence="2 3" key="1">
    <citation type="submission" date="2018-06" db="EMBL/GenBank/DDBJ databases">
        <title>Streptacidiphilus pinicola sp. nov., isolated from pine grove soil.</title>
        <authorList>
            <person name="Roh S.G."/>
            <person name="Park S."/>
            <person name="Kim M.-K."/>
            <person name="Yun B.-R."/>
            <person name="Park J."/>
            <person name="Kim M.J."/>
            <person name="Kim Y.S."/>
            <person name="Kim S.B."/>
        </authorList>
    </citation>
    <scope>NUCLEOTIDE SEQUENCE [LARGE SCALE GENOMIC DNA]</scope>
    <source>
        <strain evidence="2 3">MMS16-CNU450</strain>
    </source>
</reference>
<proteinExistence type="predicted"/>
<protein>
    <recommendedName>
        <fullName evidence="4">Secreted protein</fullName>
    </recommendedName>
</protein>
<evidence type="ECO:0000256" key="1">
    <source>
        <dbReference type="SAM" id="MobiDB-lite"/>
    </source>
</evidence>
<dbReference type="Proteomes" id="UP000248889">
    <property type="component" value="Unassembled WGS sequence"/>
</dbReference>
<evidence type="ECO:0008006" key="4">
    <source>
        <dbReference type="Google" id="ProtNLM"/>
    </source>
</evidence>
<gene>
    <name evidence="2" type="ORF">DN069_19695</name>
</gene>
<name>A0A2X0IHD7_9ACTN</name>
<feature type="region of interest" description="Disordered" evidence="1">
    <location>
        <begin position="175"/>
        <end position="195"/>
    </location>
</feature>
<sequence>MLGPVVLIVMLLVLCALICGCALVVVGTVKAARAVGVKAENVALKARAYTNPGAPGRIASVRLRLRGALEGTRQALESAASQDAQVGESLQLLKRLEELGAELDAQLRVLEREPEVARVDAKLPELRARAERITHAAEELRWAVQDRQHRFSEDELNRLSDECTQEADALRHWAAPSAKTEEPPGPQRLTTGRWPTADEVLGFVDRIRRPSGEANPR</sequence>
<dbReference type="AlphaFoldDB" id="A0A2X0IHD7"/>
<evidence type="ECO:0000313" key="3">
    <source>
        <dbReference type="Proteomes" id="UP000248889"/>
    </source>
</evidence>
<keyword evidence="3" id="KW-1185">Reference proteome</keyword>